<comment type="similarity">
    <text evidence="8">Belongs to the polysaccharide lyase 9 family.</text>
</comment>
<accession>A0A1I5W9C5</accession>
<evidence type="ECO:0000259" key="11">
    <source>
        <dbReference type="Pfam" id="PF22842"/>
    </source>
</evidence>
<evidence type="ECO:0000313" key="15">
    <source>
        <dbReference type="Proteomes" id="UP000198892"/>
    </source>
</evidence>
<evidence type="ECO:0000259" key="12">
    <source>
        <dbReference type="Pfam" id="PF25849"/>
    </source>
</evidence>
<keyword evidence="3" id="KW-0964">Secreted</keyword>
<keyword evidence="6" id="KW-0106">Calcium</keyword>
<evidence type="ECO:0000256" key="9">
    <source>
        <dbReference type="SAM" id="SignalP"/>
    </source>
</evidence>
<evidence type="ECO:0000256" key="5">
    <source>
        <dbReference type="ARBA" id="ARBA00022729"/>
    </source>
</evidence>
<dbReference type="InterPro" id="IPR058863">
    <property type="entry name" value="PelX-like_Ig"/>
</dbReference>
<feature type="domain" description="Pel9A-like right handed beta-helix region" evidence="11">
    <location>
        <begin position="1032"/>
        <end position="1171"/>
    </location>
</feature>
<feature type="domain" description="Ig-like" evidence="10">
    <location>
        <begin position="311"/>
        <end position="389"/>
    </location>
</feature>
<evidence type="ECO:0000259" key="13">
    <source>
        <dbReference type="Pfam" id="PF25850"/>
    </source>
</evidence>
<dbReference type="InterPro" id="IPR058953">
    <property type="entry name" value="PelX-like_N"/>
</dbReference>
<dbReference type="PANTHER" id="PTHR40088">
    <property type="entry name" value="PECTATE LYASE (EUROFUNG)"/>
    <property type="match status" value="1"/>
</dbReference>
<dbReference type="STRING" id="1884432.SAMN05518683_11948"/>
<feature type="domain" description="Pectate disaccharide-lyase-like central Ig-like" evidence="13">
    <location>
        <begin position="797"/>
        <end position="876"/>
    </location>
</feature>
<dbReference type="SUPFAM" id="SSF51126">
    <property type="entry name" value="Pectin lyase-like"/>
    <property type="match status" value="1"/>
</dbReference>
<dbReference type="InterPro" id="IPR006626">
    <property type="entry name" value="PbH1"/>
</dbReference>
<dbReference type="OrthoDB" id="8660908at2"/>
<dbReference type="GO" id="GO:0046872">
    <property type="term" value="F:metal ion binding"/>
    <property type="evidence" value="ECO:0007669"/>
    <property type="project" value="UniProtKB-KW"/>
</dbReference>
<dbReference type="Pfam" id="PF25850">
    <property type="entry name" value="PelX_Ig"/>
    <property type="match status" value="1"/>
</dbReference>
<evidence type="ECO:0000256" key="7">
    <source>
        <dbReference type="ARBA" id="ARBA00023239"/>
    </source>
</evidence>
<evidence type="ECO:0000256" key="3">
    <source>
        <dbReference type="ARBA" id="ARBA00022525"/>
    </source>
</evidence>
<keyword evidence="5 9" id="KW-0732">Signal</keyword>
<dbReference type="Pfam" id="PF22842">
    <property type="entry name" value="Pel9A-like_beta_helix"/>
    <property type="match status" value="1"/>
</dbReference>
<evidence type="ECO:0000256" key="6">
    <source>
        <dbReference type="ARBA" id="ARBA00022837"/>
    </source>
</evidence>
<protein>
    <submittedName>
        <fullName evidence="14">Right handed beta helix region</fullName>
    </submittedName>
</protein>
<dbReference type="GO" id="GO:0005576">
    <property type="term" value="C:extracellular region"/>
    <property type="evidence" value="ECO:0007669"/>
    <property type="project" value="UniProtKB-SubCell"/>
</dbReference>
<evidence type="ECO:0000256" key="1">
    <source>
        <dbReference type="ARBA" id="ARBA00001913"/>
    </source>
</evidence>
<dbReference type="Pfam" id="PF07523">
    <property type="entry name" value="Big_3"/>
    <property type="match status" value="4"/>
</dbReference>
<dbReference type="SMART" id="SM00710">
    <property type="entry name" value="PbH1"/>
    <property type="match status" value="5"/>
</dbReference>
<feature type="signal peptide" evidence="9">
    <location>
        <begin position="1"/>
        <end position="25"/>
    </location>
</feature>
<dbReference type="PANTHER" id="PTHR40088:SF1">
    <property type="entry name" value="PECTATE LYASE PEL9"/>
    <property type="match status" value="1"/>
</dbReference>
<keyword evidence="4" id="KW-0479">Metal-binding</keyword>
<feature type="domain" description="Pectate disaccharide-lyase-like N-terminal" evidence="12">
    <location>
        <begin position="590"/>
        <end position="773"/>
    </location>
</feature>
<evidence type="ECO:0000256" key="8">
    <source>
        <dbReference type="ARBA" id="ARBA00038263"/>
    </source>
</evidence>
<evidence type="ECO:0000313" key="14">
    <source>
        <dbReference type="EMBL" id="SFQ16335.1"/>
    </source>
</evidence>
<dbReference type="Gene3D" id="2.60.40.3630">
    <property type="match status" value="4"/>
</dbReference>
<feature type="domain" description="Ig-like" evidence="10">
    <location>
        <begin position="403"/>
        <end position="468"/>
    </location>
</feature>
<dbReference type="InterPro" id="IPR052052">
    <property type="entry name" value="Polysaccharide_Lyase_9"/>
</dbReference>
<gene>
    <name evidence="14" type="ORF">SAMN05518683_11948</name>
</gene>
<sequence>MKGVKKGTALSMSLLLALSPLSTLADETDTGEWMFSTFGSNTGEASNPDPVIEDDGSVTITAEGGKIESGSEGLSYYFKQLPSDANFEMEATAAVESYNSGDGQVSFGVILRDEAGENGDTSTQTANYVAAGGLGGEMQGFYKKGDDDYEDAASFDSKSPAPGETFDLRIQKSGDTYLLESNGDTQTLTEEDMFSGEMTAGFYAAREAVVNFSDFQLKVNDSDVSELELNAGSMQKNYLMGEELNTEGLQVTAVLADGTIEELSADDYIVSGFDSSEAGTNTVVVSYNGVTKALDLTIEELSLTGMKIKYHPAETSYYLGDTFDPEGLIVTGEYNDGYQSVELAPEEYSLLIDGEQAGGDYTFEEAGTKSVTVEAADEPDVSTSFDITVSDAALTGLDIRQLPEKTTYFLGEELDLDGLTVYAEYEDGSDVRLMREDLEVSELDTSTPGERQITVTHKGETASFDVNVKEKEGTGLGIMSYPQTTFETGESFSAEGLEVSRLYDNGDEEVLDEGMYTVEASGFDGSTPGTYEITIAPEHMESISYEVTVREASDPEWHSIIFGQSAGSDSNDVEVMEDGSSAALTAEGPSGGKITGDHDGISYYYTVIDEEEDNFELSADIQVNDYAKDPHDGQESFGIMARDAIGEDGNTSVFASNMAAVGGFSGGTMEENGTQLFVRTGVESSDGAGSEGIQKIMLENEKPGPSNTYPEEDYHLTLSKTNSGYTGTLNNGEEEIMYEPDILNVQDDKVYVGFYTARKADIVVENIDMNVSAAATDPPKVEPPAEPVEPEVEVISLEETSETEQYSVRLQSNVDGTVTLKQGLETIVEQEEMAAGEMKVMETTLPENTDTNFTSMFVPDDTQLLTSYDEIVTNFSVTNRTFEGDIYVAPDADASGEGTETDPVDLDTAVDFVSPGQTILVTDGEYVRDEMLLIEQYHDGTEDARKTLKAAPGADPVIDFDKQSKGVELSGNYWHVEGLDFARSAGNTKGFVIGGDHNIVENSRFYEHGDTGMQISRTDPEEDDKSEWPSHNLVLNSTSFDNRDPSENNADGFAAKLTSGEGNVFRGTIAHNNIDDGWDLYTKVGTGAIGPVTIENSIAYNNGFLTDGTEGTGDKNGFKLGGEGVHVPHVIQNSIAFNNGAAGFTSNSNPAIIAKDNVSFNNAGQNLNLSTYDDIEEEFELEHFVSYQKDYETADNYPEYLESDTNYLFDGEVSDNASGTELSDDNFASLEPELPYERDEEGNIIWGDFLEFIAPEENGDAETVEADIRFTPPVLNVKGGGVATVHIELPEEYDAKEIQFDSIRLNGEAEPVKQPGSSRSYKVQFDRQDLADVLEEGKETEVTVNGELASGKQWEGSTIISVKK</sequence>
<feature type="domain" description="Ig-like" evidence="10">
    <location>
        <begin position="481"/>
        <end position="549"/>
    </location>
</feature>
<feature type="domain" description="Ig-like" evidence="10">
    <location>
        <begin position="236"/>
        <end position="297"/>
    </location>
</feature>
<dbReference type="RefSeq" id="WP_093338548.1">
    <property type="nucleotide sequence ID" value="NZ_FOXD01000019.1"/>
</dbReference>
<dbReference type="EMBL" id="FOXD01000019">
    <property type="protein sequence ID" value="SFQ16335.1"/>
    <property type="molecule type" value="Genomic_DNA"/>
</dbReference>
<feature type="domain" description="Pectate disaccharide-lyase-like N-terminal" evidence="12">
    <location>
        <begin position="55"/>
        <end position="122"/>
    </location>
</feature>
<keyword evidence="15" id="KW-1185">Reference proteome</keyword>
<evidence type="ECO:0000256" key="4">
    <source>
        <dbReference type="ARBA" id="ARBA00022723"/>
    </source>
</evidence>
<dbReference type="Proteomes" id="UP000198892">
    <property type="component" value="Unassembled WGS sequence"/>
</dbReference>
<evidence type="ECO:0000256" key="2">
    <source>
        <dbReference type="ARBA" id="ARBA00004613"/>
    </source>
</evidence>
<evidence type="ECO:0000259" key="10">
    <source>
        <dbReference type="Pfam" id="PF07523"/>
    </source>
</evidence>
<dbReference type="Pfam" id="PF25849">
    <property type="entry name" value="PelX_N"/>
    <property type="match status" value="2"/>
</dbReference>
<dbReference type="InterPro" id="IPR022038">
    <property type="entry name" value="Ig-like_bact"/>
</dbReference>
<dbReference type="InterPro" id="IPR012334">
    <property type="entry name" value="Pectin_lyas_fold"/>
</dbReference>
<dbReference type="InterPro" id="IPR011050">
    <property type="entry name" value="Pectin_lyase_fold/virulence"/>
</dbReference>
<dbReference type="Gene3D" id="2.160.20.10">
    <property type="entry name" value="Single-stranded right-handed beta-helix, Pectin lyase-like"/>
    <property type="match status" value="1"/>
</dbReference>
<reference evidence="15" key="1">
    <citation type="submission" date="2016-10" db="EMBL/GenBank/DDBJ databases">
        <authorList>
            <person name="Varghese N."/>
            <person name="Submissions S."/>
        </authorList>
    </citation>
    <scope>NUCLEOTIDE SEQUENCE [LARGE SCALE GENOMIC DNA]</scope>
    <source>
        <strain evidence="15">S7</strain>
    </source>
</reference>
<dbReference type="InterPro" id="IPR053868">
    <property type="entry name" value="Pel9A-like_beta_helix"/>
</dbReference>
<name>A0A1I5W9C5_9BACI</name>
<keyword evidence="7" id="KW-0456">Lyase</keyword>
<proteinExistence type="inferred from homology"/>
<feature type="chain" id="PRO_5011705364" evidence="9">
    <location>
        <begin position="26"/>
        <end position="1364"/>
    </location>
</feature>
<comment type="cofactor">
    <cofactor evidence="1">
        <name>Ca(2+)</name>
        <dbReference type="ChEBI" id="CHEBI:29108"/>
    </cofactor>
</comment>
<organism evidence="14 15">
    <name type="scientific">Salibacterium halotolerans</name>
    <dbReference type="NCBI Taxonomy" id="1884432"/>
    <lineage>
        <taxon>Bacteria</taxon>
        <taxon>Bacillati</taxon>
        <taxon>Bacillota</taxon>
        <taxon>Bacilli</taxon>
        <taxon>Bacillales</taxon>
        <taxon>Bacillaceae</taxon>
    </lineage>
</organism>
<dbReference type="GO" id="GO:0016837">
    <property type="term" value="F:carbon-oxygen lyase activity, acting on polysaccharides"/>
    <property type="evidence" value="ECO:0007669"/>
    <property type="project" value="TreeGrafter"/>
</dbReference>
<comment type="subcellular location">
    <subcellularLocation>
        <location evidence="2">Secreted</location>
    </subcellularLocation>
</comment>